<dbReference type="Proteomes" id="UP000076532">
    <property type="component" value="Unassembled WGS sequence"/>
</dbReference>
<feature type="compositionally biased region" description="Basic and acidic residues" evidence="1">
    <location>
        <begin position="1"/>
        <end position="15"/>
    </location>
</feature>
<protein>
    <submittedName>
        <fullName evidence="2">Uncharacterized protein</fullName>
    </submittedName>
</protein>
<evidence type="ECO:0000313" key="2">
    <source>
        <dbReference type="EMBL" id="KZP05589.1"/>
    </source>
</evidence>
<dbReference type="AlphaFoldDB" id="A0A167W1D5"/>
<proteinExistence type="predicted"/>
<feature type="region of interest" description="Disordered" evidence="1">
    <location>
        <begin position="1"/>
        <end position="34"/>
    </location>
</feature>
<reference evidence="2 3" key="1">
    <citation type="journal article" date="2016" name="Mol. Biol. Evol.">
        <title>Comparative Genomics of Early-Diverging Mushroom-Forming Fungi Provides Insights into the Origins of Lignocellulose Decay Capabilities.</title>
        <authorList>
            <person name="Nagy L.G."/>
            <person name="Riley R."/>
            <person name="Tritt A."/>
            <person name="Adam C."/>
            <person name="Daum C."/>
            <person name="Floudas D."/>
            <person name="Sun H."/>
            <person name="Yadav J.S."/>
            <person name="Pangilinan J."/>
            <person name="Larsson K.H."/>
            <person name="Matsuura K."/>
            <person name="Barry K."/>
            <person name="Labutti K."/>
            <person name="Kuo R."/>
            <person name="Ohm R.A."/>
            <person name="Bhattacharya S.S."/>
            <person name="Shirouzu T."/>
            <person name="Yoshinaga Y."/>
            <person name="Martin F.M."/>
            <person name="Grigoriev I.V."/>
            <person name="Hibbett D.S."/>
        </authorList>
    </citation>
    <scope>NUCLEOTIDE SEQUENCE [LARGE SCALE GENOMIC DNA]</scope>
    <source>
        <strain evidence="2 3">CBS 109695</strain>
    </source>
</reference>
<organism evidence="2 3">
    <name type="scientific">Athelia psychrophila</name>
    <dbReference type="NCBI Taxonomy" id="1759441"/>
    <lineage>
        <taxon>Eukaryota</taxon>
        <taxon>Fungi</taxon>
        <taxon>Dikarya</taxon>
        <taxon>Basidiomycota</taxon>
        <taxon>Agaricomycotina</taxon>
        <taxon>Agaricomycetes</taxon>
        <taxon>Agaricomycetidae</taxon>
        <taxon>Atheliales</taxon>
        <taxon>Atheliaceae</taxon>
        <taxon>Athelia</taxon>
    </lineage>
</organism>
<keyword evidence="3" id="KW-1185">Reference proteome</keyword>
<evidence type="ECO:0000256" key="1">
    <source>
        <dbReference type="SAM" id="MobiDB-lite"/>
    </source>
</evidence>
<name>A0A167W1D5_9AGAM</name>
<sequence>MTPAGARRDDIDERRRRCAPTQCPDIGKRPRAQAWRVSSDSCRVTHQLPDYPPPRTPEDARLIPMIALNERFTMLNGA</sequence>
<evidence type="ECO:0000313" key="3">
    <source>
        <dbReference type="Proteomes" id="UP000076532"/>
    </source>
</evidence>
<accession>A0A167W1D5</accession>
<dbReference type="EMBL" id="KV417830">
    <property type="protein sequence ID" value="KZP05589.1"/>
    <property type="molecule type" value="Genomic_DNA"/>
</dbReference>
<gene>
    <name evidence="2" type="ORF">FIBSPDRAFT_348226</name>
</gene>